<evidence type="ECO:0000313" key="4">
    <source>
        <dbReference type="Proteomes" id="UP000236752"/>
    </source>
</evidence>
<dbReference type="OrthoDB" id="7843142at2"/>
<accession>A0A1H5ZQ90</accession>
<keyword evidence="2" id="KW-0732">Signal</keyword>
<evidence type="ECO:0000313" key="3">
    <source>
        <dbReference type="EMBL" id="SEG37827.1"/>
    </source>
</evidence>
<reference evidence="3 4" key="1">
    <citation type="submission" date="2016-10" db="EMBL/GenBank/DDBJ databases">
        <authorList>
            <person name="de Groot N.N."/>
        </authorList>
    </citation>
    <scope>NUCLEOTIDE SEQUENCE [LARGE SCALE GENOMIC DNA]</scope>
    <source>
        <strain evidence="3 4">DSM 26915</strain>
    </source>
</reference>
<dbReference type="AlphaFoldDB" id="A0A1H5ZQ90"/>
<dbReference type="EMBL" id="FNUZ01000004">
    <property type="protein sequence ID" value="SEG37827.1"/>
    <property type="molecule type" value="Genomic_DNA"/>
</dbReference>
<dbReference type="Proteomes" id="UP000236752">
    <property type="component" value="Unassembled WGS sequence"/>
</dbReference>
<proteinExistence type="predicted"/>
<feature type="region of interest" description="Disordered" evidence="1">
    <location>
        <begin position="226"/>
        <end position="245"/>
    </location>
</feature>
<feature type="compositionally biased region" description="Polar residues" evidence="1">
    <location>
        <begin position="226"/>
        <end position="240"/>
    </location>
</feature>
<evidence type="ECO:0000256" key="1">
    <source>
        <dbReference type="SAM" id="MobiDB-lite"/>
    </source>
</evidence>
<organism evidence="3 4">
    <name type="scientific">Thalassococcus halodurans</name>
    <dbReference type="NCBI Taxonomy" id="373675"/>
    <lineage>
        <taxon>Bacteria</taxon>
        <taxon>Pseudomonadati</taxon>
        <taxon>Pseudomonadota</taxon>
        <taxon>Alphaproteobacteria</taxon>
        <taxon>Rhodobacterales</taxon>
        <taxon>Roseobacteraceae</taxon>
        <taxon>Thalassococcus</taxon>
    </lineage>
</organism>
<evidence type="ECO:0000256" key="2">
    <source>
        <dbReference type="SAM" id="SignalP"/>
    </source>
</evidence>
<keyword evidence="4" id="KW-1185">Reference proteome</keyword>
<protein>
    <submittedName>
        <fullName evidence="3">Uncharacterized protein</fullName>
    </submittedName>
</protein>
<gene>
    <name evidence="3" type="ORF">SAMN04488045_2539</name>
</gene>
<feature type="chain" id="PRO_5009291857" evidence="2">
    <location>
        <begin position="25"/>
        <end position="325"/>
    </location>
</feature>
<name>A0A1H5ZQ90_9RHOB</name>
<feature type="signal peptide" evidence="2">
    <location>
        <begin position="1"/>
        <end position="24"/>
    </location>
</feature>
<sequence>MKLKRALALVYLASSCAFAFMAQAQQGTDIPAEFPPASYEGRQYVDSRGCVYVRAGIDGAVDWVPRVSRAREHLCGAQPTFAAAAPAPTVAPIPKDAIKIVPATTVVPAAKPTAAPQQPVRVVRTAPAPAPVAKPVTKTIVKAPASKPVAPAPKVIKTLPKVATPRVLKAAPVPQKRMIEVPADNQSACQGASAISNKYIGNGGRYPVRCGSQDTGHVTEIRRSKVTPSGGSFRSYQDSRGGNLPGNTVIVPKHVYDDHEGIKPQIPAGYRSVWEDDRLNPYRAYQTVQGYYDTQAKWTNTVPRRMLTPSEAAKAKIKAPKIVSR</sequence>
<dbReference type="RefSeq" id="WP_103910875.1">
    <property type="nucleotide sequence ID" value="NZ_FNUZ01000004.1"/>
</dbReference>
<dbReference type="PROSITE" id="PS51257">
    <property type="entry name" value="PROKAR_LIPOPROTEIN"/>
    <property type="match status" value="1"/>
</dbReference>